<organism evidence="1 2">
    <name type="scientific">Paraburkholderia strydomiana</name>
    <dbReference type="NCBI Taxonomy" id="1245417"/>
    <lineage>
        <taxon>Bacteria</taxon>
        <taxon>Pseudomonadati</taxon>
        <taxon>Pseudomonadota</taxon>
        <taxon>Betaproteobacteria</taxon>
        <taxon>Burkholderiales</taxon>
        <taxon>Burkholderiaceae</taxon>
        <taxon>Paraburkholderia</taxon>
    </lineage>
</organism>
<accession>A0ABW9E7D8</accession>
<evidence type="ECO:0000313" key="1">
    <source>
        <dbReference type="EMBL" id="MFM0715000.1"/>
    </source>
</evidence>
<protein>
    <submittedName>
        <fullName evidence="1">Uncharacterized protein</fullName>
    </submittedName>
</protein>
<reference evidence="1 2" key="1">
    <citation type="journal article" date="2024" name="Chem. Sci.">
        <title>Discovery of megapolipeptins by genome mining of a Burkholderiales bacteria collection.</title>
        <authorList>
            <person name="Paulo B.S."/>
            <person name="Recchia M.J.J."/>
            <person name="Lee S."/>
            <person name="Fergusson C.H."/>
            <person name="Romanowski S.B."/>
            <person name="Hernandez A."/>
            <person name="Krull N."/>
            <person name="Liu D.Y."/>
            <person name="Cavanagh H."/>
            <person name="Bos A."/>
            <person name="Gray C.A."/>
            <person name="Murphy B.T."/>
            <person name="Linington R.G."/>
            <person name="Eustaquio A.S."/>
        </authorList>
    </citation>
    <scope>NUCLEOTIDE SEQUENCE [LARGE SCALE GENOMIC DNA]</scope>
    <source>
        <strain evidence="1 2">RL17-350-BIC-E</strain>
    </source>
</reference>
<evidence type="ECO:0000313" key="2">
    <source>
        <dbReference type="Proteomes" id="UP001629392"/>
    </source>
</evidence>
<comment type="caution">
    <text evidence="1">The sequence shown here is derived from an EMBL/GenBank/DDBJ whole genome shotgun (WGS) entry which is preliminary data.</text>
</comment>
<dbReference type="EMBL" id="JAQQCL010000001">
    <property type="protein sequence ID" value="MFM0715000.1"/>
    <property type="molecule type" value="Genomic_DNA"/>
</dbReference>
<proteinExistence type="predicted"/>
<sequence length="66" mass="7892">MFDIDRLHFVYPEEWMRVESEDGNSLSIYSNLERLEAELLQHAPQDEAQIRQFMHAVRSLSRTILE</sequence>
<name>A0ABW9E7D8_9BURK</name>
<keyword evidence="2" id="KW-1185">Reference proteome</keyword>
<dbReference type="RefSeq" id="WP_408152136.1">
    <property type="nucleotide sequence ID" value="NZ_JAQQCL010000001.1"/>
</dbReference>
<dbReference type="Proteomes" id="UP001629392">
    <property type="component" value="Unassembled WGS sequence"/>
</dbReference>
<gene>
    <name evidence="1" type="ORF">PQQ73_01500</name>
</gene>